<name>A0ACC0VUH1_9STRA</name>
<evidence type="ECO:0000313" key="1">
    <source>
        <dbReference type="EMBL" id="KAI9909111.1"/>
    </source>
</evidence>
<accession>A0ACC0VUH1</accession>
<sequence>MGRGGGETAGSGDSDTTRPAEVDDSKVLGMFAYCGLSPDNCRISFSSDFLPAQCVQILTGPV</sequence>
<organism evidence="1 2">
    <name type="scientific">Peronosclerospora sorghi</name>
    <dbReference type="NCBI Taxonomy" id="230839"/>
    <lineage>
        <taxon>Eukaryota</taxon>
        <taxon>Sar</taxon>
        <taxon>Stramenopiles</taxon>
        <taxon>Oomycota</taxon>
        <taxon>Peronosporomycetes</taxon>
        <taxon>Peronosporales</taxon>
        <taxon>Peronosporaceae</taxon>
        <taxon>Peronosclerospora</taxon>
    </lineage>
</organism>
<evidence type="ECO:0000313" key="2">
    <source>
        <dbReference type="Proteomes" id="UP001163321"/>
    </source>
</evidence>
<dbReference type="EMBL" id="CM047586">
    <property type="protein sequence ID" value="KAI9909111.1"/>
    <property type="molecule type" value="Genomic_DNA"/>
</dbReference>
<reference evidence="1 2" key="1">
    <citation type="journal article" date="2022" name="bioRxiv">
        <title>The genome of the oomycete Peronosclerospora sorghi, a cosmopolitan pathogen of maize and sorghum, is inflated with dispersed pseudogenes.</title>
        <authorList>
            <person name="Fletcher K."/>
            <person name="Martin F."/>
            <person name="Isakeit T."/>
            <person name="Cavanaugh K."/>
            <person name="Magill C."/>
            <person name="Michelmore R."/>
        </authorList>
    </citation>
    <scope>NUCLEOTIDE SEQUENCE [LARGE SCALE GENOMIC DNA]</scope>
    <source>
        <strain evidence="1">P6</strain>
    </source>
</reference>
<dbReference type="Proteomes" id="UP001163321">
    <property type="component" value="Chromosome 7"/>
</dbReference>
<keyword evidence="2" id="KW-1185">Reference proteome</keyword>
<gene>
    <name evidence="1" type="ORF">PsorP6_014684</name>
</gene>
<proteinExistence type="predicted"/>
<comment type="caution">
    <text evidence="1">The sequence shown here is derived from an EMBL/GenBank/DDBJ whole genome shotgun (WGS) entry which is preliminary data.</text>
</comment>
<protein>
    <submittedName>
        <fullName evidence="1">Uncharacterized protein</fullName>
    </submittedName>
</protein>